<evidence type="ECO:0000313" key="3">
    <source>
        <dbReference type="Proteomes" id="UP000295097"/>
    </source>
</evidence>
<dbReference type="Proteomes" id="UP000295097">
    <property type="component" value="Unassembled WGS sequence"/>
</dbReference>
<proteinExistence type="predicted"/>
<feature type="domain" description="CREG-like beta-barrel" evidence="1">
    <location>
        <begin position="15"/>
        <end position="154"/>
    </location>
</feature>
<sequence length="173" mass="19025">MPEKKDILQETDDTARTLARSLINEAGYAALAVNEAETGFPFVSRVLMAADEDGAPLILISALATHYKAIRKDNRVALMTGEPGKGDPLAHPRLTTRCIAKSIARNSERYTSLRDCFLGRHPKAALYIDFPDFTIFRLEPQSASLNGGFGKAYMLAREDILAPVKSISNRDKT</sequence>
<dbReference type="Gene3D" id="2.30.110.10">
    <property type="entry name" value="Electron Transport, Fmn-binding Protein, Chain A"/>
    <property type="match status" value="1"/>
</dbReference>
<dbReference type="GO" id="GO:0005737">
    <property type="term" value="C:cytoplasm"/>
    <property type="evidence" value="ECO:0007669"/>
    <property type="project" value="UniProtKB-ARBA"/>
</dbReference>
<dbReference type="PANTHER" id="PTHR13343:SF17">
    <property type="entry name" value="CELLULAR REPRESSOR OF E1A-STIMULATED GENES, ISOFORM A"/>
    <property type="match status" value="1"/>
</dbReference>
<accession>A0A4R3NEW4</accession>
<reference evidence="2 3" key="1">
    <citation type="submission" date="2019-03" db="EMBL/GenBank/DDBJ databases">
        <title>Freshwater and sediment microbial communities from various areas in North America, analyzing microbe dynamics in response to fracking.</title>
        <authorList>
            <person name="Lamendella R."/>
        </authorList>
    </citation>
    <scope>NUCLEOTIDE SEQUENCE [LARGE SCALE GENOMIC DNA]</scope>
    <source>
        <strain evidence="2 3">175.2</strain>
    </source>
</reference>
<comment type="caution">
    <text evidence="2">The sequence shown here is derived from an EMBL/GenBank/DDBJ whole genome shotgun (WGS) entry which is preliminary data.</text>
</comment>
<name>A0A4R3NEW4_9HYPH</name>
<dbReference type="AlphaFoldDB" id="A0A4R3NEW4"/>
<evidence type="ECO:0000313" key="2">
    <source>
        <dbReference type="EMBL" id="TCT27574.1"/>
    </source>
</evidence>
<evidence type="ECO:0000259" key="1">
    <source>
        <dbReference type="Pfam" id="PF13883"/>
    </source>
</evidence>
<dbReference type="Pfam" id="PF13883">
    <property type="entry name" value="CREG_beta-barrel"/>
    <property type="match status" value="1"/>
</dbReference>
<dbReference type="SUPFAM" id="SSF50475">
    <property type="entry name" value="FMN-binding split barrel"/>
    <property type="match status" value="1"/>
</dbReference>
<dbReference type="InterPro" id="IPR055343">
    <property type="entry name" value="CREG_beta-barrel"/>
</dbReference>
<dbReference type="InterPro" id="IPR012349">
    <property type="entry name" value="Split_barrel_FMN-bd"/>
</dbReference>
<organism evidence="2 3">
    <name type="scientific">Martelella mediterranea</name>
    <dbReference type="NCBI Taxonomy" id="293089"/>
    <lineage>
        <taxon>Bacteria</taxon>
        <taxon>Pseudomonadati</taxon>
        <taxon>Pseudomonadota</taxon>
        <taxon>Alphaproteobacteria</taxon>
        <taxon>Hyphomicrobiales</taxon>
        <taxon>Aurantimonadaceae</taxon>
        <taxon>Martelella</taxon>
    </lineage>
</organism>
<protein>
    <recommendedName>
        <fullName evidence="1">CREG-like beta-barrel domain-containing protein</fullName>
    </recommendedName>
</protein>
<dbReference type="PANTHER" id="PTHR13343">
    <property type="entry name" value="CREG1 PROTEIN"/>
    <property type="match status" value="1"/>
</dbReference>
<keyword evidence="3" id="KW-1185">Reference proteome</keyword>
<gene>
    <name evidence="2" type="ORF">EDC90_10803</name>
</gene>
<dbReference type="EMBL" id="SMAR01000080">
    <property type="protein sequence ID" value="TCT27574.1"/>
    <property type="molecule type" value="Genomic_DNA"/>
</dbReference>
<dbReference type="RefSeq" id="WP_132314361.1">
    <property type="nucleotide sequence ID" value="NZ_SMAR01000080.1"/>
</dbReference>
<dbReference type="OrthoDB" id="9814594at2"/>